<feature type="compositionally biased region" description="Polar residues" evidence="1">
    <location>
        <begin position="136"/>
        <end position="153"/>
    </location>
</feature>
<evidence type="ECO:0000313" key="2">
    <source>
        <dbReference type="EMBL" id="KAF5318344.1"/>
    </source>
</evidence>
<comment type="caution">
    <text evidence="2">The sequence shown here is derived from an EMBL/GenBank/DDBJ whole genome shotgun (WGS) entry which is preliminary data.</text>
</comment>
<gene>
    <name evidence="2" type="ORF">D9611_014221</name>
</gene>
<protein>
    <submittedName>
        <fullName evidence="2">Uncharacterized protein</fullName>
    </submittedName>
</protein>
<dbReference type="AlphaFoldDB" id="A0A8H5EZP6"/>
<dbReference type="EMBL" id="JAACJK010000179">
    <property type="protein sequence ID" value="KAF5318344.1"/>
    <property type="molecule type" value="Genomic_DNA"/>
</dbReference>
<keyword evidence="3" id="KW-1185">Reference proteome</keyword>
<feature type="region of interest" description="Disordered" evidence="1">
    <location>
        <begin position="121"/>
        <end position="166"/>
    </location>
</feature>
<sequence>MAFASIPPDSAVASDMLTKSIPGGVGHGNSIFVRALVFGAHTAQVVSKFQFFAMSQPRASTRSVLGAHGCMRGHGTPTQDRHPSSPPISNPFVSDILLDTRMNHPEDKVERSLSIFSFHPAHPQYPAPPAGATPLPQLQTHSHPATPPTSSEITKNEWPPAIQDAF</sequence>
<evidence type="ECO:0000256" key="1">
    <source>
        <dbReference type="SAM" id="MobiDB-lite"/>
    </source>
</evidence>
<accession>A0A8H5EZP6</accession>
<proteinExistence type="predicted"/>
<organism evidence="2 3">
    <name type="scientific">Ephemerocybe angulata</name>
    <dbReference type="NCBI Taxonomy" id="980116"/>
    <lineage>
        <taxon>Eukaryota</taxon>
        <taxon>Fungi</taxon>
        <taxon>Dikarya</taxon>
        <taxon>Basidiomycota</taxon>
        <taxon>Agaricomycotina</taxon>
        <taxon>Agaricomycetes</taxon>
        <taxon>Agaricomycetidae</taxon>
        <taxon>Agaricales</taxon>
        <taxon>Agaricineae</taxon>
        <taxon>Psathyrellaceae</taxon>
        <taxon>Ephemerocybe</taxon>
    </lineage>
</organism>
<name>A0A8H5EZP6_9AGAR</name>
<evidence type="ECO:0000313" key="3">
    <source>
        <dbReference type="Proteomes" id="UP000541558"/>
    </source>
</evidence>
<dbReference type="Proteomes" id="UP000541558">
    <property type="component" value="Unassembled WGS sequence"/>
</dbReference>
<reference evidence="2 3" key="1">
    <citation type="journal article" date="2020" name="ISME J.">
        <title>Uncovering the hidden diversity of litter-decomposition mechanisms in mushroom-forming fungi.</title>
        <authorList>
            <person name="Floudas D."/>
            <person name="Bentzer J."/>
            <person name="Ahren D."/>
            <person name="Johansson T."/>
            <person name="Persson P."/>
            <person name="Tunlid A."/>
        </authorList>
    </citation>
    <scope>NUCLEOTIDE SEQUENCE [LARGE SCALE GENOMIC DNA]</scope>
    <source>
        <strain evidence="2 3">CBS 175.51</strain>
    </source>
</reference>